<dbReference type="SUPFAM" id="SSF56209">
    <property type="entry name" value="Nitrile hydratase alpha chain"/>
    <property type="match status" value="1"/>
</dbReference>
<name>A0A5E8UXM1_ROSAD</name>
<reference evidence="1 2" key="2">
    <citation type="submission" date="2013-04" db="EMBL/GenBank/DDBJ databases">
        <authorList>
            <person name="Fiebig A."/>
            <person name="Pradella S."/>
            <person name="Wagner-Doebler I."/>
        </authorList>
    </citation>
    <scope>NUCLEOTIDE SEQUENCE [LARGE SCALE GENOMIC DNA]</scope>
    <source>
        <strain evidence="2">DSM 17067 / NCIMB 14079 / DFL-11</strain>
    </source>
</reference>
<dbReference type="Proteomes" id="UP000004703">
    <property type="component" value="Chromosome"/>
</dbReference>
<comment type="caution">
    <text evidence="1">The sequence shown here is derived from an EMBL/GenBank/DDBJ whole genome shotgun (WGS) entry which is preliminary data.</text>
</comment>
<dbReference type="Gene3D" id="3.90.330.10">
    <property type="entry name" value="Nitrile hydratase alpha /Thiocyanate hydrolase gamma"/>
    <property type="match status" value="1"/>
</dbReference>
<sequence>MARFPYYQKNIRKLGEVLARARTDQDFRQKFMANPESVLKEVELPSSVQHLMNFEVIDGSNHKAVVLPYRLNQSKLNSIDSEYVRGLANSFPRVN</sequence>
<protein>
    <recommendedName>
        <fullName evidence="3">NHLP leader peptide family natural product</fullName>
    </recommendedName>
</protein>
<dbReference type="GO" id="GO:0003824">
    <property type="term" value="F:catalytic activity"/>
    <property type="evidence" value="ECO:0007669"/>
    <property type="project" value="InterPro"/>
</dbReference>
<reference evidence="1 2" key="1">
    <citation type="submission" date="2008-01" db="EMBL/GenBank/DDBJ databases">
        <authorList>
            <person name="Wagner-Dobler I."/>
            <person name="Ferriera S."/>
            <person name="Johnson J."/>
            <person name="Kravitz S."/>
            <person name="Beeson K."/>
            <person name="Sutton G."/>
            <person name="Rogers Y.-H."/>
            <person name="Friedman R."/>
            <person name="Frazier M."/>
            <person name="Venter J.C."/>
        </authorList>
    </citation>
    <scope>NUCLEOTIDE SEQUENCE [LARGE SCALE GENOMIC DNA]</scope>
    <source>
        <strain evidence="2">DSM 17067 / NCIMB 14079 / DFL-11</strain>
    </source>
</reference>
<dbReference type="AlphaFoldDB" id="A0A5E8UXM1"/>
<dbReference type="EMBL" id="ACCU02000002">
    <property type="protein sequence ID" value="RMX61910.1"/>
    <property type="molecule type" value="Genomic_DNA"/>
</dbReference>
<proteinExistence type="predicted"/>
<evidence type="ECO:0008006" key="3">
    <source>
        <dbReference type="Google" id="ProtNLM"/>
    </source>
</evidence>
<organism evidence="1 2">
    <name type="scientific">Roseibium alexandrii (strain DSM 17067 / NCIMB 14079 / DFL-11)</name>
    <name type="common">Labrenzia alexandrii</name>
    <dbReference type="NCBI Taxonomy" id="244592"/>
    <lineage>
        <taxon>Bacteria</taxon>
        <taxon>Pseudomonadati</taxon>
        <taxon>Pseudomonadota</taxon>
        <taxon>Alphaproteobacteria</taxon>
        <taxon>Hyphomicrobiales</taxon>
        <taxon>Stappiaceae</taxon>
        <taxon>Roseibium</taxon>
    </lineage>
</organism>
<gene>
    <name evidence="1" type="ORF">SADFL11_00009390</name>
</gene>
<evidence type="ECO:0000313" key="2">
    <source>
        <dbReference type="Proteomes" id="UP000004703"/>
    </source>
</evidence>
<dbReference type="InterPro" id="IPR036648">
    <property type="entry name" value="CN_Hdrase_a/SCN_Hdrase_g_sf"/>
</dbReference>
<dbReference type="GO" id="GO:0046914">
    <property type="term" value="F:transition metal ion binding"/>
    <property type="evidence" value="ECO:0007669"/>
    <property type="project" value="InterPro"/>
</dbReference>
<accession>A0A5E8UXM1</accession>
<evidence type="ECO:0000313" key="1">
    <source>
        <dbReference type="EMBL" id="RMX61910.1"/>
    </source>
</evidence>